<evidence type="ECO:0000256" key="2">
    <source>
        <dbReference type="ARBA" id="ARBA00023125"/>
    </source>
</evidence>
<keyword evidence="2 4" id="KW-0238">DNA-binding</keyword>
<reference evidence="7 8" key="1">
    <citation type="submission" date="2016-10" db="EMBL/GenBank/DDBJ databases">
        <authorList>
            <person name="de Groot N.N."/>
        </authorList>
    </citation>
    <scope>NUCLEOTIDE SEQUENCE [LARGE SCALE GENOMIC DNA]</scope>
    <source>
        <strain evidence="7 8">CGMCC 4.5739</strain>
    </source>
</reference>
<dbReference type="Gene3D" id="1.10.357.10">
    <property type="entry name" value="Tetracycline Repressor, domain 2"/>
    <property type="match status" value="1"/>
</dbReference>
<name>A0A1I1SV63_9ACTN</name>
<feature type="domain" description="HTH tetR-type" evidence="6">
    <location>
        <begin position="6"/>
        <end position="66"/>
    </location>
</feature>
<dbReference type="Pfam" id="PF00440">
    <property type="entry name" value="TetR_N"/>
    <property type="match status" value="1"/>
</dbReference>
<dbReference type="Pfam" id="PF16925">
    <property type="entry name" value="TetR_C_13"/>
    <property type="match status" value="1"/>
</dbReference>
<evidence type="ECO:0000256" key="5">
    <source>
        <dbReference type="SAM" id="MobiDB-lite"/>
    </source>
</evidence>
<dbReference type="Proteomes" id="UP000199207">
    <property type="component" value="Unassembled WGS sequence"/>
</dbReference>
<keyword evidence="8" id="KW-1185">Reference proteome</keyword>
<evidence type="ECO:0000256" key="3">
    <source>
        <dbReference type="ARBA" id="ARBA00023163"/>
    </source>
</evidence>
<dbReference type="PANTHER" id="PTHR47506">
    <property type="entry name" value="TRANSCRIPTIONAL REGULATORY PROTEIN"/>
    <property type="match status" value="1"/>
</dbReference>
<evidence type="ECO:0000256" key="4">
    <source>
        <dbReference type="PROSITE-ProRule" id="PRU00335"/>
    </source>
</evidence>
<sequence>MPRPRAFDERQALERAREQFWATGYAGTRMDDIARATGLGKGSLYGAFGDKGRLFHRVFDDWCTAVVEVAEGRLTGGPDAEALARLSGYLHLMAANTASDTERRGCLLAKGTAELAQHDPTVAGRSAETMTALLTLLRMEISAAQRHGDIDSTADPERLAALLLTVVRGIEAVGKAGLAPETLRNIADTALAVLPRPKGRNASPPDADRPARTNVGPSRPHDPPGSA</sequence>
<dbReference type="STRING" id="910347.SAMN05421773_11763"/>
<dbReference type="InterPro" id="IPR001647">
    <property type="entry name" value="HTH_TetR"/>
</dbReference>
<dbReference type="Gene3D" id="1.10.10.60">
    <property type="entry name" value="Homeodomain-like"/>
    <property type="match status" value="1"/>
</dbReference>
<evidence type="ECO:0000256" key="1">
    <source>
        <dbReference type="ARBA" id="ARBA00023015"/>
    </source>
</evidence>
<evidence type="ECO:0000259" key="6">
    <source>
        <dbReference type="PROSITE" id="PS50977"/>
    </source>
</evidence>
<dbReference type="OrthoDB" id="9805134at2"/>
<accession>A0A1I1SV63</accession>
<dbReference type="SUPFAM" id="SSF46689">
    <property type="entry name" value="Homeodomain-like"/>
    <property type="match status" value="1"/>
</dbReference>
<dbReference type="InterPro" id="IPR009057">
    <property type="entry name" value="Homeodomain-like_sf"/>
</dbReference>
<dbReference type="PANTHER" id="PTHR47506:SF1">
    <property type="entry name" value="HTH-TYPE TRANSCRIPTIONAL REGULATOR YJDC"/>
    <property type="match status" value="1"/>
</dbReference>
<protein>
    <submittedName>
        <fullName evidence="7">DNA-binding transcriptional regulator, AcrR family</fullName>
    </submittedName>
</protein>
<evidence type="ECO:0000313" key="7">
    <source>
        <dbReference type="EMBL" id="SFD50365.1"/>
    </source>
</evidence>
<evidence type="ECO:0000313" key="8">
    <source>
        <dbReference type="Proteomes" id="UP000199207"/>
    </source>
</evidence>
<organism evidence="7 8">
    <name type="scientific">Streptomyces aidingensis</name>
    <dbReference type="NCBI Taxonomy" id="910347"/>
    <lineage>
        <taxon>Bacteria</taxon>
        <taxon>Bacillati</taxon>
        <taxon>Actinomycetota</taxon>
        <taxon>Actinomycetes</taxon>
        <taxon>Kitasatosporales</taxon>
        <taxon>Streptomycetaceae</taxon>
        <taxon>Streptomyces</taxon>
    </lineage>
</organism>
<dbReference type="AlphaFoldDB" id="A0A1I1SV63"/>
<dbReference type="GO" id="GO:0003677">
    <property type="term" value="F:DNA binding"/>
    <property type="evidence" value="ECO:0007669"/>
    <property type="project" value="UniProtKB-UniRule"/>
</dbReference>
<feature type="region of interest" description="Disordered" evidence="5">
    <location>
        <begin position="194"/>
        <end position="227"/>
    </location>
</feature>
<dbReference type="InterPro" id="IPR036271">
    <property type="entry name" value="Tet_transcr_reg_TetR-rel_C_sf"/>
</dbReference>
<dbReference type="PROSITE" id="PS50977">
    <property type="entry name" value="HTH_TETR_2"/>
    <property type="match status" value="1"/>
</dbReference>
<dbReference type="SUPFAM" id="SSF48498">
    <property type="entry name" value="Tetracyclin repressor-like, C-terminal domain"/>
    <property type="match status" value="1"/>
</dbReference>
<keyword evidence="1" id="KW-0805">Transcription regulation</keyword>
<feature type="DNA-binding region" description="H-T-H motif" evidence="4">
    <location>
        <begin position="29"/>
        <end position="48"/>
    </location>
</feature>
<keyword evidence="3" id="KW-0804">Transcription</keyword>
<proteinExistence type="predicted"/>
<dbReference type="EMBL" id="FOLM01000017">
    <property type="protein sequence ID" value="SFD50365.1"/>
    <property type="molecule type" value="Genomic_DNA"/>
</dbReference>
<gene>
    <name evidence="7" type="ORF">SAMN05421773_11763</name>
</gene>
<dbReference type="InterPro" id="IPR011075">
    <property type="entry name" value="TetR_C"/>
</dbReference>
<dbReference type="RefSeq" id="WP_093841016.1">
    <property type="nucleotide sequence ID" value="NZ_FOLM01000017.1"/>
</dbReference>